<keyword evidence="2" id="KW-0812">Transmembrane</keyword>
<dbReference type="AlphaFoldDB" id="A0A1Y2EKB1"/>
<dbReference type="GeneID" id="63779488"/>
<comment type="caution">
    <text evidence="3">The sequence shown here is derived from an EMBL/GenBank/DDBJ whole genome shotgun (WGS) entry which is preliminary data.</text>
</comment>
<reference evidence="3 4" key="1">
    <citation type="submission" date="2016-07" db="EMBL/GenBank/DDBJ databases">
        <title>Pervasive Adenine N6-methylation of Active Genes in Fungi.</title>
        <authorList>
            <consortium name="DOE Joint Genome Institute"/>
            <person name="Mondo S.J."/>
            <person name="Dannebaum R.O."/>
            <person name="Kuo R.C."/>
            <person name="Labutti K."/>
            <person name="Haridas S."/>
            <person name="Kuo A."/>
            <person name="Salamov A."/>
            <person name="Ahrendt S.R."/>
            <person name="Lipzen A."/>
            <person name="Sullivan W."/>
            <person name="Andreopoulos W.B."/>
            <person name="Clum A."/>
            <person name="Lindquist E."/>
            <person name="Daum C."/>
            <person name="Ramamoorthy G.K."/>
            <person name="Gryganskyi A."/>
            <person name="Culley D."/>
            <person name="Magnuson J.K."/>
            <person name="James T.Y."/>
            <person name="O'Malley M.A."/>
            <person name="Stajich J.E."/>
            <person name="Spatafora J.W."/>
            <person name="Visel A."/>
            <person name="Grigoriev I.V."/>
        </authorList>
    </citation>
    <scope>NUCLEOTIDE SEQUENCE [LARGE SCALE GENOMIC DNA]</scope>
    <source>
        <strain evidence="3 4">CBS 129021</strain>
    </source>
</reference>
<evidence type="ECO:0000256" key="1">
    <source>
        <dbReference type="SAM" id="MobiDB-lite"/>
    </source>
</evidence>
<evidence type="ECO:0000313" key="4">
    <source>
        <dbReference type="Proteomes" id="UP000193689"/>
    </source>
</evidence>
<dbReference type="Proteomes" id="UP000193689">
    <property type="component" value="Unassembled WGS sequence"/>
</dbReference>
<keyword evidence="4" id="KW-1185">Reference proteome</keyword>
<dbReference type="EMBL" id="MCFJ01000001">
    <property type="protein sequence ID" value="ORY71972.1"/>
    <property type="molecule type" value="Genomic_DNA"/>
</dbReference>
<keyword evidence="2" id="KW-0472">Membrane</keyword>
<proteinExistence type="predicted"/>
<feature type="transmembrane region" description="Helical" evidence="2">
    <location>
        <begin position="55"/>
        <end position="75"/>
    </location>
</feature>
<dbReference type="RefSeq" id="XP_040721564.1">
    <property type="nucleotide sequence ID" value="XM_040863276.1"/>
</dbReference>
<keyword evidence="2" id="KW-1133">Transmembrane helix</keyword>
<feature type="region of interest" description="Disordered" evidence="1">
    <location>
        <begin position="1"/>
        <end position="22"/>
    </location>
</feature>
<feature type="transmembrane region" description="Helical" evidence="2">
    <location>
        <begin position="24"/>
        <end position="43"/>
    </location>
</feature>
<dbReference type="InParanoid" id="A0A1Y2EKB1"/>
<organism evidence="3 4">
    <name type="scientific">Pseudomassariella vexata</name>
    <dbReference type="NCBI Taxonomy" id="1141098"/>
    <lineage>
        <taxon>Eukaryota</taxon>
        <taxon>Fungi</taxon>
        <taxon>Dikarya</taxon>
        <taxon>Ascomycota</taxon>
        <taxon>Pezizomycotina</taxon>
        <taxon>Sordariomycetes</taxon>
        <taxon>Xylariomycetidae</taxon>
        <taxon>Amphisphaeriales</taxon>
        <taxon>Pseudomassariaceae</taxon>
        <taxon>Pseudomassariella</taxon>
    </lineage>
</organism>
<accession>A0A1Y2EKB1</accession>
<sequence length="80" mass="8089">MEGHGVTDDITPSPAPAPDMGEGAAGSGAVLAVLLGAMALPVLRPASRFITGEPSLLVSVMALNVQSFVAAQFMLLRALD</sequence>
<protein>
    <submittedName>
        <fullName evidence="3">Uncharacterized protein</fullName>
    </submittedName>
</protein>
<evidence type="ECO:0000256" key="2">
    <source>
        <dbReference type="SAM" id="Phobius"/>
    </source>
</evidence>
<gene>
    <name evidence="3" type="ORF">BCR38DRAFT_480446</name>
</gene>
<name>A0A1Y2EKB1_9PEZI</name>
<evidence type="ECO:0000313" key="3">
    <source>
        <dbReference type="EMBL" id="ORY71972.1"/>
    </source>
</evidence>